<dbReference type="Proteomes" id="UP001412067">
    <property type="component" value="Unassembled WGS sequence"/>
</dbReference>
<dbReference type="InterPro" id="IPR036865">
    <property type="entry name" value="CRAL-TRIO_dom_sf"/>
</dbReference>
<protein>
    <submittedName>
        <fullName evidence="1">Uncharacterized protein</fullName>
    </submittedName>
</protein>
<gene>
    <name evidence="1" type="ORF">KSP40_PGU007242</name>
</gene>
<reference evidence="1 2" key="1">
    <citation type="journal article" date="2022" name="Nat. Plants">
        <title>Genomes of leafy and leafless Platanthera orchids illuminate the evolution of mycoheterotrophy.</title>
        <authorList>
            <person name="Li M.H."/>
            <person name="Liu K.W."/>
            <person name="Li Z."/>
            <person name="Lu H.C."/>
            <person name="Ye Q.L."/>
            <person name="Zhang D."/>
            <person name="Wang J.Y."/>
            <person name="Li Y.F."/>
            <person name="Zhong Z.M."/>
            <person name="Liu X."/>
            <person name="Yu X."/>
            <person name="Liu D.K."/>
            <person name="Tu X.D."/>
            <person name="Liu B."/>
            <person name="Hao Y."/>
            <person name="Liao X.Y."/>
            <person name="Jiang Y.T."/>
            <person name="Sun W.H."/>
            <person name="Chen J."/>
            <person name="Chen Y.Q."/>
            <person name="Ai Y."/>
            <person name="Zhai J.W."/>
            <person name="Wu S.S."/>
            <person name="Zhou Z."/>
            <person name="Hsiao Y.Y."/>
            <person name="Wu W.L."/>
            <person name="Chen Y.Y."/>
            <person name="Lin Y.F."/>
            <person name="Hsu J.L."/>
            <person name="Li C.Y."/>
            <person name="Wang Z.W."/>
            <person name="Zhao X."/>
            <person name="Zhong W.Y."/>
            <person name="Ma X.K."/>
            <person name="Ma L."/>
            <person name="Huang J."/>
            <person name="Chen G.Z."/>
            <person name="Huang M.Z."/>
            <person name="Huang L."/>
            <person name="Peng D.H."/>
            <person name="Luo Y.B."/>
            <person name="Zou S.Q."/>
            <person name="Chen S.P."/>
            <person name="Lan S."/>
            <person name="Tsai W.C."/>
            <person name="Van de Peer Y."/>
            <person name="Liu Z.J."/>
        </authorList>
    </citation>
    <scope>NUCLEOTIDE SEQUENCE [LARGE SCALE GENOMIC DNA]</scope>
    <source>
        <strain evidence="1">Lor288</strain>
    </source>
</reference>
<sequence length="107" mass="12283">MNRTLLTISVLRKLQQCRARAAEDVAGVADPEEWHDYLEEDFSDLETLQVLWFQGLDKSGNPILGIAKTYFPATVMSGERLKRYLSYKIRSELPDGPFCILYMHTTV</sequence>
<comment type="caution">
    <text evidence="1">The sequence shown here is derived from an EMBL/GenBank/DDBJ whole genome shotgun (WGS) entry which is preliminary data.</text>
</comment>
<dbReference type="PANTHER" id="PTHR48411">
    <property type="entry name" value="OS01G0948300 PROTEIN"/>
    <property type="match status" value="1"/>
</dbReference>
<proteinExistence type="predicted"/>
<accession>A0ABR2N560</accession>
<organism evidence="1 2">
    <name type="scientific">Platanthera guangdongensis</name>
    <dbReference type="NCBI Taxonomy" id="2320717"/>
    <lineage>
        <taxon>Eukaryota</taxon>
        <taxon>Viridiplantae</taxon>
        <taxon>Streptophyta</taxon>
        <taxon>Embryophyta</taxon>
        <taxon>Tracheophyta</taxon>
        <taxon>Spermatophyta</taxon>
        <taxon>Magnoliopsida</taxon>
        <taxon>Liliopsida</taxon>
        <taxon>Asparagales</taxon>
        <taxon>Orchidaceae</taxon>
        <taxon>Orchidoideae</taxon>
        <taxon>Orchideae</taxon>
        <taxon>Orchidinae</taxon>
        <taxon>Platanthera</taxon>
    </lineage>
</organism>
<keyword evidence="2" id="KW-1185">Reference proteome</keyword>
<dbReference type="EMBL" id="JBBWWR010000001">
    <property type="protein sequence ID" value="KAK8971292.1"/>
    <property type="molecule type" value="Genomic_DNA"/>
</dbReference>
<dbReference type="PANTHER" id="PTHR48411:SF1">
    <property type="entry name" value="OS01G0948300 PROTEIN"/>
    <property type="match status" value="1"/>
</dbReference>
<dbReference type="Gene3D" id="3.40.525.10">
    <property type="entry name" value="CRAL-TRIO lipid binding domain"/>
    <property type="match status" value="1"/>
</dbReference>
<evidence type="ECO:0000313" key="1">
    <source>
        <dbReference type="EMBL" id="KAK8971292.1"/>
    </source>
</evidence>
<evidence type="ECO:0000313" key="2">
    <source>
        <dbReference type="Proteomes" id="UP001412067"/>
    </source>
</evidence>
<name>A0ABR2N560_9ASPA</name>